<organism evidence="1 2">
    <name type="scientific">Apiospora phragmitis</name>
    <dbReference type="NCBI Taxonomy" id="2905665"/>
    <lineage>
        <taxon>Eukaryota</taxon>
        <taxon>Fungi</taxon>
        <taxon>Dikarya</taxon>
        <taxon>Ascomycota</taxon>
        <taxon>Pezizomycotina</taxon>
        <taxon>Sordariomycetes</taxon>
        <taxon>Xylariomycetidae</taxon>
        <taxon>Amphisphaeriales</taxon>
        <taxon>Apiosporaceae</taxon>
        <taxon>Apiospora</taxon>
    </lineage>
</organism>
<comment type="caution">
    <text evidence="1">The sequence shown here is derived from an EMBL/GenBank/DDBJ whole genome shotgun (WGS) entry which is preliminary data.</text>
</comment>
<protein>
    <submittedName>
        <fullName evidence="1">Uncharacterized protein</fullName>
    </submittedName>
</protein>
<dbReference type="Proteomes" id="UP001480595">
    <property type="component" value="Unassembled WGS sequence"/>
</dbReference>
<reference evidence="1 2" key="1">
    <citation type="submission" date="2023-01" db="EMBL/GenBank/DDBJ databases">
        <title>Analysis of 21 Apiospora genomes using comparative genomics revels a genus with tremendous synthesis potential of carbohydrate active enzymes and secondary metabolites.</title>
        <authorList>
            <person name="Sorensen T."/>
        </authorList>
    </citation>
    <scope>NUCLEOTIDE SEQUENCE [LARGE SCALE GENOMIC DNA]</scope>
    <source>
        <strain evidence="1 2">CBS 135458</strain>
    </source>
</reference>
<dbReference type="EMBL" id="JAQQWL010000003">
    <property type="protein sequence ID" value="KAK8078688.1"/>
    <property type="molecule type" value="Genomic_DNA"/>
</dbReference>
<proteinExistence type="predicted"/>
<gene>
    <name evidence="1" type="ORF">PG994_002495</name>
</gene>
<evidence type="ECO:0000313" key="2">
    <source>
        <dbReference type="Proteomes" id="UP001480595"/>
    </source>
</evidence>
<accession>A0ABR1W592</accession>
<sequence length="169" mass="18862">SSFERPEVLNGDAACSTSEVTLYISVNSRHINTNNNKEIFKWYNATLVPLFKLRPLNIDGKPVVNSNGVFALLVFSIAYDDGVFATLAYIGARPGELVDNETPKLSDGSWEDLFAFKCLTSSNKDNNHALDEFQLLDNILARETTDCGRPKALCYEDIRLMVVRHLETG</sequence>
<dbReference type="GeneID" id="92086967"/>
<dbReference type="RefSeq" id="XP_066719759.1">
    <property type="nucleotide sequence ID" value="XM_066853904.1"/>
</dbReference>
<evidence type="ECO:0000313" key="1">
    <source>
        <dbReference type="EMBL" id="KAK8078688.1"/>
    </source>
</evidence>
<feature type="non-terminal residue" evidence="1">
    <location>
        <position position="1"/>
    </location>
</feature>
<keyword evidence="2" id="KW-1185">Reference proteome</keyword>
<name>A0ABR1W592_9PEZI</name>